<evidence type="ECO:0000256" key="1">
    <source>
        <dbReference type="ARBA" id="ARBA00004141"/>
    </source>
</evidence>
<evidence type="ECO:0000256" key="7">
    <source>
        <dbReference type="ARBA" id="ARBA00022989"/>
    </source>
</evidence>
<feature type="transmembrane region" description="Helical" evidence="12">
    <location>
        <begin position="191"/>
        <end position="210"/>
    </location>
</feature>
<evidence type="ECO:0000256" key="6">
    <source>
        <dbReference type="ARBA" id="ARBA00022984"/>
    </source>
</evidence>
<proteinExistence type="predicted"/>
<keyword evidence="3" id="KW-0808">Transferase</keyword>
<sequence length="267" mass="28969">VLRTDNSVLGRWWWTVDRWSMAALMLLSAFGAVLVMAASPSVAERMQFDSFHFVHRHLATLGPALLLMLGVSLLSPVGVRRLALLLFVFGLLLMVLVLVFGTDTNGARRWVSLAGLSMQPSELVKPSFAVVTAWLLTRPKKQGWLHGRVLSITLLIFVLALLVTQPDFGMALVVGAVWLSQHFIAGMPPHALVIAAVAGVVGLVTGYFSLSHVQSRIDRFLYPDTGDRYQVDTALNAFANGGLLGRGPGEGVVKDTLPDAHADFIFA</sequence>
<comment type="subcellular location">
    <subcellularLocation>
        <location evidence="1">Membrane</location>
        <topology evidence="1">Multi-pass membrane protein</topology>
    </subcellularLocation>
</comment>
<dbReference type="GO" id="GO:0005886">
    <property type="term" value="C:plasma membrane"/>
    <property type="evidence" value="ECO:0007669"/>
    <property type="project" value="TreeGrafter"/>
</dbReference>
<evidence type="ECO:0000256" key="12">
    <source>
        <dbReference type="SAM" id="Phobius"/>
    </source>
</evidence>
<dbReference type="GO" id="GO:0051301">
    <property type="term" value="P:cell division"/>
    <property type="evidence" value="ECO:0007669"/>
    <property type="project" value="InterPro"/>
</dbReference>
<evidence type="ECO:0000256" key="4">
    <source>
        <dbReference type="ARBA" id="ARBA00022692"/>
    </source>
</evidence>
<gene>
    <name evidence="13" type="ORF">METZ01_LOCUS329866</name>
</gene>
<feature type="transmembrane region" description="Helical" evidence="12">
    <location>
        <begin position="82"/>
        <end position="100"/>
    </location>
</feature>
<feature type="non-terminal residue" evidence="13">
    <location>
        <position position="1"/>
    </location>
</feature>
<dbReference type="AlphaFoldDB" id="A0A382PY48"/>
<dbReference type="GO" id="GO:0009252">
    <property type="term" value="P:peptidoglycan biosynthetic process"/>
    <property type="evidence" value="ECO:0007669"/>
    <property type="project" value="UniProtKB-KW"/>
</dbReference>
<dbReference type="GO" id="GO:0032153">
    <property type="term" value="C:cell division site"/>
    <property type="evidence" value="ECO:0007669"/>
    <property type="project" value="TreeGrafter"/>
</dbReference>
<feature type="transmembrane region" description="Helical" evidence="12">
    <location>
        <begin position="149"/>
        <end position="179"/>
    </location>
</feature>
<evidence type="ECO:0000256" key="8">
    <source>
        <dbReference type="ARBA" id="ARBA00023136"/>
    </source>
</evidence>
<keyword evidence="4 12" id="KW-0812">Transmembrane</keyword>
<reference evidence="13" key="1">
    <citation type="submission" date="2018-05" db="EMBL/GenBank/DDBJ databases">
        <authorList>
            <person name="Lanie J.A."/>
            <person name="Ng W.-L."/>
            <person name="Kazmierczak K.M."/>
            <person name="Andrzejewski T.M."/>
            <person name="Davidsen T.M."/>
            <person name="Wayne K.J."/>
            <person name="Tettelin H."/>
            <person name="Glass J.I."/>
            <person name="Rusch D."/>
            <person name="Podicherti R."/>
            <person name="Tsui H.-C.T."/>
            <person name="Winkler M.E."/>
        </authorList>
    </citation>
    <scope>NUCLEOTIDE SEQUENCE</scope>
</reference>
<dbReference type="GO" id="GO:0015648">
    <property type="term" value="F:lipid-linked peptidoglycan transporter activity"/>
    <property type="evidence" value="ECO:0007669"/>
    <property type="project" value="TreeGrafter"/>
</dbReference>
<evidence type="ECO:0000256" key="9">
    <source>
        <dbReference type="ARBA" id="ARBA00032370"/>
    </source>
</evidence>
<evidence type="ECO:0000256" key="2">
    <source>
        <dbReference type="ARBA" id="ARBA00022676"/>
    </source>
</evidence>
<evidence type="ECO:0000313" key="13">
    <source>
        <dbReference type="EMBL" id="SVC77012.1"/>
    </source>
</evidence>
<evidence type="ECO:0000256" key="5">
    <source>
        <dbReference type="ARBA" id="ARBA00022960"/>
    </source>
</evidence>
<comment type="catalytic activity">
    <reaction evidence="11">
        <text>[GlcNAc-(1-&gt;4)-Mur2Ac(oyl-L-Ala-gamma-D-Glu-L-Lys-D-Ala-D-Ala)](n)-di-trans,octa-cis-undecaprenyl diphosphate + beta-D-GlcNAc-(1-&gt;4)-Mur2Ac(oyl-L-Ala-gamma-D-Glu-L-Lys-D-Ala-D-Ala)-di-trans,octa-cis-undecaprenyl diphosphate = [GlcNAc-(1-&gt;4)-Mur2Ac(oyl-L-Ala-gamma-D-Glu-L-Lys-D-Ala-D-Ala)](n+1)-di-trans,octa-cis-undecaprenyl diphosphate + di-trans,octa-cis-undecaprenyl diphosphate + H(+)</text>
        <dbReference type="Rhea" id="RHEA:23708"/>
        <dbReference type="Rhea" id="RHEA-COMP:9602"/>
        <dbReference type="Rhea" id="RHEA-COMP:9603"/>
        <dbReference type="ChEBI" id="CHEBI:15378"/>
        <dbReference type="ChEBI" id="CHEBI:58405"/>
        <dbReference type="ChEBI" id="CHEBI:60033"/>
        <dbReference type="ChEBI" id="CHEBI:78435"/>
        <dbReference type="EC" id="2.4.99.28"/>
    </reaction>
</comment>
<dbReference type="GO" id="GO:0008360">
    <property type="term" value="P:regulation of cell shape"/>
    <property type="evidence" value="ECO:0007669"/>
    <property type="project" value="UniProtKB-KW"/>
</dbReference>
<evidence type="ECO:0000256" key="10">
    <source>
        <dbReference type="ARBA" id="ARBA00044770"/>
    </source>
</evidence>
<feature type="non-terminal residue" evidence="13">
    <location>
        <position position="267"/>
    </location>
</feature>
<dbReference type="InterPro" id="IPR001182">
    <property type="entry name" value="FtsW/RodA"/>
</dbReference>
<evidence type="ECO:0000256" key="11">
    <source>
        <dbReference type="ARBA" id="ARBA00049902"/>
    </source>
</evidence>
<dbReference type="GO" id="GO:0008955">
    <property type="term" value="F:peptidoglycan glycosyltransferase activity"/>
    <property type="evidence" value="ECO:0007669"/>
    <property type="project" value="UniProtKB-EC"/>
</dbReference>
<keyword evidence="5" id="KW-0133">Cell shape</keyword>
<protein>
    <recommendedName>
        <fullName evidence="10">peptidoglycan glycosyltransferase</fullName>
        <ecNumber evidence="10">2.4.99.28</ecNumber>
    </recommendedName>
    <alternativeName>
        <fullName evidence="9">Peptidoglycan polymerase</fullName>
    </alternativeName>
</protein>
<name>A0A382PY48_9ZZZZ</name>
<dbReference type="PANTHER" id="PTHR30474">
    <property type="entry name" value="CELL CYCLE PROTEIN"/>
    <property type="match status" value="1"/>
</dbReference>
<dbReference type="EC" id="2.4.99.28" evidence="10"/>
<keyword evidence="6" id="KW-0573">Peptidoglycan synthesis</keyword>
<keyword evidence="2" id="KW-0328">Glycosyltransferase</keyword>
<dbReference type="PANTHER" id="PTHR30474:SF2">
    <property type="entry name" value="PEPTIDOGLYCAN GLYCOSYLTRANSFERASE FTSW-RELATED"/>
    <property type="match status" value="1"/>
</dbReference>
<dbReference type="EMBL" id="UINC01109882">
    <property type="protein sequence ID" value="SVC77012.1"/>
    <property type="molecule type" value="Genomic_DNA"/>
</dbReference>
<feature type="transmembrane region" description="Helical" evidence="12">
    <location>
        <begin position="20"/>
        <end position="38"/>
    </location>
</feature>
<evidence type="ECO:0000256" key="3">
    <source>
        <dbReference type="ARBA" id="ARBA00022679"/>
    </source>
</evidence>
<keyword evidence="8 12" id="KW-0472">Membrane</keyword>
<keyword evidence="7 12" id="KW-1133">Transmembrane helix</keyword>
<accession>A0A382PY48</accession>
<dbReference type="Pfam" id="PF01098">
    <property type="entry name" value="FTSW_RODA_SPOVE"/>
    <property type="match status" value="1"/>
</dbReference>
<organism evidence="13">
    <name type="scientific">marine metagenome</name>
    <dbReference type="NCBI Taxonomy" id="408172"/>
    <lineage>
        <taxon>unclassified sequences</taxon>
        <taxon>metagenomes</taxon>
        <taxon>ecological metagenomes</taxon>
    </lineage>
</organism>
<feature type="transmembrane region" description="Helical" evidence="12">
    <location>
        <begin position="58"/>
        <end position="76"/>
    </location>
</feature>